<dbReference type="EMBL" id="FMZX01000002">
    <property type="protein sequence ID" value="SDC73999.1"/>
    <property type="molecule type" value="Genomic_DNA"/>
</dbReference>
<feature type="domain" description="Resolvase/invertase-type recombinase catalytic" evidence="3">
    <location>
        <begin position="4"/>
        <end position="141"/>
    </location>
</feature>
<keyword evidence="2" id="KW-0233">DNA recombination</keyword>
<dbReference type="InterPro" id="IPR006119">
    <property type="entry name" value="Resolv_N"/>
</dbReference>
<keyword evidence="5" id="KW-1185">Reference proteome</keyword>
<dbReference type="GO" id="GO:0003677">
    <property type="term" value="F:DNA binding"/>
    <property type="evidence" value="ECO:0007669"/>
    <property type="project" value="UniProtKB-KW"/>
</dbReference>
<evidence type="ECO:0000313" key="4">
    <source>
        <dbReference type="EMBL" id="SDC73999.1"/>
    </source>
</evidence>
<dbReference type="SMART" id="SM00857">
    <property type="entry name" value="Resolvase"/>
    <property type="match status" value="1"/>
</dbReference>
<dbReference type="GO" id="GO:0000150">
    <property type="term" value="F:DNA strand exchange activity"/>
    <property type="evidence" value="ECO:0007669"/>
    <property type="project" value="InterPro"/>
</dbReference>
<dbReference type="PANTHER" id="PTHR30461:SF2">
    <property type="entry name" value="SERINE RECOMBINASE PINE-RELATED"/>
    <property type="match status" value="1"/>
</dbReference>
<protein>
    <submittedName>
        <fullName evidence="4">Site-specific DNA recombinase</fullName>
    </submittedName>
</protein>
<dbReference type="RefSeq" id="WP_090661995.1">
    <property type="nucleotide sequence ID" value="NZ_FMZX01000002.1"/>
</dbReference>
<dbReference type="CDD" id="cd00338">
    <property type="entry name" value="Ser_Recombinase"/>
    <property type="match status" value="1"/>
</dbReference>
<dbReference type="InterPro" id="IPR011109">
    <property type="entry name" value="DNA_bind_recombinase_dom"/>
</dbReference>
<proteinExistence type="predicted"/>
<dbReference type="Proteomes" id="UP000198925">
    <property type="component" value="Unassembled WGS sequence"/>
</dbReference>
<evidence type="ECO:0000256" key="2">
    <source>
        <dbReference type="ARBA" id="ARBA00023172"/>
    </source>
</evidence>
<dbReference type="AlphaFoldDB" id="A0A1G6P1T2"/>
<dbReference type="PROSITE" id="PS51736">
    <property type="entry name" value="RECOMBINASES_3"/>
    <property type="match status" value="1"/>
</dbReference>
<dbReference type="Pfam" id="PF07508">
    <property type="entry name" value="Recombinase"/>
    <property type="match status" value="1"/>
</dbReference>
<dbReference type="SUPFAM" id="SSF53041">
    <property type="entry name" value="Resolvase-like"/>
    <property type="match status" value="1"/>
</dbReference>
<dbReference type="InterPro" id="IPR050639">
    <property type="entry name" value="SSR_resolvase"/>
</dbReference>
<dbReference type="Gene3D" id="3.40.50.1390">
    <property type="entry name" value="Resolvase, N-terminal catalytic domain"/>
    <property type="match status" value="1"/>
</dbReference>
<keyword evidence="1" id="KW-0238">DNA-binding</keyword>
<name>A0A1G6P1T2_9PROT</name>
<dbReference type="Pfam" id="PF00239">
    <property type="entry name" value="Resolvase"/>
    <property type="match status" value="1"/>
</dbReference>
<gene>
    <name evidence="4" type="ORF">SAMN04487779_1002235</name>
</gene>
<reference evidence="4 5" key="1">
    <citation type="submission" date="2016-10" db="EMBL/GenBank/DDBJ databases">
        <authorList>
            <person name="de Groot N.N."/>
        </authorList>
    </citation>
    <scope>NUCLEOTIDE SEQUENCE [LARGE SCALE GENOMIC DNA]</scope>
    <source>
        <strain evidence="4 5">CPCC 100156</strain>
    </source>
</reference>
<evidence type="ECO:0000259" key="3">
    <source>
        <dbReference type="PROSITE" id="PS51736"/>
    </source>
</evidence>
<evidence type="ECO:0000256" key="1">
    <source>
        <dbReference type="ARBA" id="ARBA00023125"/>
    </source>
</evidence>
<dbReference type="InterPro" id="IPR036162">
    <property type="entry name" value="Resolvase-like_N_sf"/>
</dbReference>
<organism evidence="4 5">
    <name type="scientific">Belnapia rosea</name>
    <dbReference type="NCBI Taxonomy" id="938405"/>
    <lineage>
        <taxon>Bacteria</taxon>
        <taxon>Pseudomonadati</taxon>
        <taxon>Pseudomonadota</taxon>
        <taxon>Alphaproteobacteria</taxon>
        <taxon>Acetobacterales</taxon>
        <taxon>Roseomonadaceae</taxon>
        <taxon>Belnapia</taxon>
    </lineage>
</organism>
<sequence>MNVRMISYLRVSGGRGQTAAGLGIEGQRQSVAEYIAATGAKLEQEFVEVESGKRADRPQLAAALAMARMTGSILVVARLCRLSRDAHFLLGLEQSGVEFVACDMPAANRLTVRLMAILAQEERERISTATKRALRAAREVRGIRLGGWRGGPKVDPALGRAALKKAADAFARDVGPVAAEMRLNGLSLRQIASYMAERGIRTPRGGAWTAASVRALLARNAEIIVEAARKKSFASFTISAVT</sequence>
<dbReference type="PANTHER" id="PTHR30461">
    <property type="entry name" value="DNA-INVERTASE FROM LAMBDOID PROPHAGE"/>
    <property type="match status" value="1"/>
</dbReference>
<evidence type="ECO:0000313" key="5">
    <source>
        <dbReference type="Proteomes" id="UP000198925"/>
    </source>
</evidence>
<accession>A0A1G6P1T2</accession>